<dbReference type="EC" id="2.7.1.39" evidence="3"/>
<evidence type="ECO:0000256" key="11">
    <source>
        <dbReference type="ARBA" id="ARBA00049913"/>
    </source>
</evidence>
<evidence type="ECO:0000256" key="3">
    <source>
        <dbReference type="ARBA" id="ARBA00012078"/>
    </source>
</evidence>
<dbReference type="InterPro" id="IPR013750">
    <property type="entry name" value="GHMP_kinase_C_dom"/>
</dbReference>
<protein>
    <recommendedName>
        <fullName evidence="4">Homoserine kinase</fullName>
        <ecNumber evidence="3">2.7.1.39</ecNumber>
    </recommendedName>
</protein>
<proteinExistence type="inferred from homology"/>
<dbReference type="InterPro" id="IPR014721">
    <property type="entry name" value="Ribsml_uS5_D2-typ_fold_subgr"/>
</dbReference>
<dbReference type="GO" id="GO:0009088">
    <property type="term" value="P:threonine biosynthetic process"/>
    <property type="evidence" value="ECO:0007669"/>
    <property type="project" value="UniProtKB-KW"/>
</dbReference>
<dbReference type="Gene3D" id="3.30.230.10">
    <property type="match status" value="1"/>
</dbReference>
<feature type="domain" description="GHMP kinase C-terminal" evidence="13">
    <location>
        <begin position="291"/>
        <end position="355"/>
    </location>
</feature>
<name>A0AAU9LLD3_9STRA</name>
<keyword evidence="9" id="KW-0418">Kinase</keyword>
<keyword evidence="5" id="KW-0028">Amino-acid biosynthesis</keyword>
<dbReference type="PROSITE" id="PS00627">
    <property type="entry name" value="GHMP_KINASES_ATP"/>
    <property type="match status" value="1"/>
</dbReference>
<dbReference type="SUPFAM" id="SSF54211">
    <property type="entry name" value="Ribosomal protein S5 domain 2-like"/>
    <property type="match status" value="1"/>
</dbReference>
<dbReference type="AlphaFoldDB" id="A0AAU9LLD3"/>
<dbReference type="Pfam" id="PF08544">
    <property type="entry name" value="GHMP_kinases_C"/>
    <property type="match status" value="1"/>
</dbReference>
<keyword evidence="6" id="KW-0808">Transferase</keyword>
<dbReference type="GO" id="GO:0004413">
    <property type="term" value="F:homoserine kinase activity"/>
    <property type="evidence" value="ECO:0007669"/>
    <property type="project" value="UniProtKB-EC"/>
</dbReference>
<dbReference type="InterPro" id="IPR020568">
    <property type="entry name" value="Ribosomal_Su5_D2-typ_SF"/>
</dbReference>
<evidence type="ECO:0000256" key="6">
    <source>
        <dbReference type="ARBA" id="ARBA00022679"/>
    </source>
</evidence>
<evidence type="ECO:0000256" key="8">
    <source>
        <dbReference type="ARBA" id="ARBA00022741"/>
    </source>
</evidence>
<dbReference type="PRINTS" id="PR00958">
    <property type="entry name" value="HOMSERKINASE"/>
</dbReference>
<reference evidence="14" key="1">
    <citation type="submission" date="2021-11" db="EMBL/GenBank/DDBJ databases">
        <authorList>
            <person name="Islam A."/>
            <person name="Islam S."/>
            <person name="Flora M.S."/>
            <person name="Rahman M."/>
            <person name="Ziaur R.M."/>
            <person name="Epstein J.H."/>
            <person name="Hassan M."/>
            <person name="Klassen M."/>
            <person name="Woodard K."/>
            <person name="Webb A."/>
            <person name="Webby R.J."/>
            <person name="El Zowalaty M.E."/>
        </authorList>
    </citation>
    <scope>NUCLEOTIDE SEQUENCE</scope>
    <source>
        <strain evidence="14">Pbs3</strain>
    </source>
</reference>
<dbReference type="PANTHER" id="PTHR20861:SF1">
    <property type="entry name" value="HOMOSERINE KINASE"/>
    <property type="match status" value="1"/>
</dbReference>
<dbReference type="InterPro" id="IPR006204">
    <property type="entry name" value="GHMP_kinase_N_dom"/>
</dbReference>
<evidence type="ECO:0000256" key="1">
    <source>
        <dbReference type="ARBA" id="ARBA00005015"/>
    </source>
</evidence>
<dbReference type="Pfam" id="PF00288">
    <property type="entry name" value="GHMP_kinases_N"/>
    <property type="match status" value="1"/>
</dbReference>
<comment type="catalytic activity">
    <reaction evidence="11">
        <text>L-homoserine + ATP = O-phospho-L-homoserine + ADP + H(+)</text>
        <dbReference type="Rhea" id="RHEA:13985"/>
        <dbReference type="ChEBI" id="CHEBI:15378"/>
        <dbReference type="ChEBI" id="CHEBI:30616"/>
        <dbReference type="ChEBI" id="CHEBI:57476"/>
        <dbReference type="ChEBI" id="CHEBI:57590"/>
        <dbReference type="ChEBI" id="CHEBI:456216"/>
        <dbReference type="EC" id="2.7.1.39"/>
    </reaction>
    <physiologicalReaction direction="left-to-right" evidence="11">
        <dbReference type="Rhea" id="RHEA:13986"/>
    </physiologicalReaction>
</comment>
<organism evidence="14 15">
    <name type="scientific">Peronospora belbahrii</name>
    <dbReference type="NCBI Taxonomy" id="622444"/>
    <lineage>
        <taxon>Eukaryota</taxon>
        <taxon>Sar</taxon>
        <taxon>Stramenopiles</taxon>
        <taxon>Oomycota</taxon>
        <taxon>Peronosporomycetes</taxon>
        <taxon>Peronosporales</taxon>
        <taxon>Peronosporaceae</taxon>
        <taxon>Peronospora</taxon>
    </lineage>
</organism>
<evidence type="ECO:0000313" key="14">
    <source>
        <dbReference type="EMBL" id="CAH0480806.1"/>
    </source>
</evidence>
<comment type="similarity">
    <text evidence="2">Belongs to the GHMP kinase family. Homoserine kinase subfamily.</text>
</comment>
<dbReference type="InterPro" id="IPR036554">
    <property type="entry name" value="GHMP_kinase_C_sf"/>
</dbReference>
<comment type="caution">
    <text evidence="14">The sequence shown here is derived from an EMBL/GenBank/DDBJ whole genome shotgun (WGS) entry which is preliminary data.</text>
</comment>
<dbReference type="InterPro" id="IPR006203">
    <property type="entry name" value="GHMP_knse_ATP-bd_CS"/>
</dbReference>
<keyword evidence="8" id="KW-0547">Nucleotide-binding</keyword>
<keyword evidence="10" id="KW-0067">ATP-binding</keyword>
<comment type="pathway">
    <text evidence="1">Amino-acid biosynthesis; L-threonine biosynthesis; L-threonine from L-aspartate: step 4/5.</text>
</comment>
<dbReference type="Gene3D" id="3.30.70.890">
    <property type="entry name" value="GHMP kinase, C-terminal domain"/>
    <property type="match status" value="1"/>
</dbReference>
<sequence>MTSSNSNATTQRMATQVAVTAAGAALAYYIGSRNKDEKRVASKRRAKAMAKAMTAAVPSDLERHKLTSVVVRVPATTANMGPGFDTIGMALDIWTEISVDVAEHLDYDDLSSNASRVVLTNEGEGAKELPTDESNLVIVGIKAAFEAAGEELPRYIKVHCKNRIPFARGLGSSSAGIVGGLIAGLALAGMRLPVHGHEELLQLASEIEGHPDNVAPAIYGGLQLGIFADNRWYSSRVQMPDGLQCVVFIPDSTGPTSVARAILPPNVPRKDAVFNIGRAAIFVNAFRSGNLNELRFATQDMLHQPQRGAAQYPHLEPLIKAALGAGAHGCFLSGAGPTVLAITSGRAGDIFTQQLAERQENKVAIAMREAAAVLGVPGCVFITNPEHRGAFIVRAEPRFSDRSVARYEGDIADL</sequence>
<dbReference type="InterPro" id="IPR000870">
    <property type="entry name" value="Homoserine_kinase"/>
</dbReference>
<dbReference type="Proteomes" id="UP001160483">
    <property type="component" value="Unassembled WGS sequence"/>
</dbReference>
<evidence type="ECO:0000313" key="15">
    <source>
        <dbReference type="Proteomes" id="UP001160483"/>
    </source>
</evidence>
<evidence type="ECO:0000259" key="13">
    <source>
        <dbReference type="Pfam" id="PF08544"/>
    </source>
</evidence>
<evidence type="ECO:0000256" key="10">
    <source>
        <dbReference type="ARBA" id="ARBA00022840"/>
    </source>
</evidence>
<dbReference type="GO" id="GO:0005524">
    <property type="term" value="F:ATP binding"/>
    <property type="evidence" value="ECO:0007669"/>
    <property type="project" value="UniProtKB-KW"/>
</dbReference>
<dbReference type="SUPFAM" id="SSF55060">
    <property type="entry name" value="GHMP Kinase, C-terminal domain"/>
    <property type="match status" value="1"/>
</dbReference>
<dbReference type="PANTHER" id="PTHR20861">
    <property type="entry name" value="HOMOSERINE/4-DIPHOSPHOCYTIDYL-2-C-METHYL-D-ERYTHRITOL KINASE"/>
    <property type="match status" value="1"/>
</dbReference>
<evidence type="ECO:0000256" key="4">
    <source>
        <dbReference type="ARBA" id="ARBA00017858"/>
    </source>
</evidence>
<dbReference type="EMBL" id="CAKKTJ010000326">
    <property type="protein sequence ID" value="CAH0480806.1"/>
    <property type="molecule type" value="Genomic_DNA"/>
</dbReference>
<keyword evidence="7" id="KW-0791">Threonine biosynthesis</keyword>
<evidence type="ECO:0000256" key="9">
    <source>
        <dbReference type="ARBA" id="ARBA00022777"/>
    </source>
</evidence>
<evidence type="ECO:0000256" key="2">
    <source>
        <dbReference type="ARBA" id="ARBA00007370"/>
    </source>
</evidence>
<gene>
    <name evidence="14" type="ORF">PBS003_LOCUS7420</name>
</gene>
<evidence type="ECO:0000259" key="12">
    <source>
        <dbReference type="Pfam" id="PF00288"/>
    </source>
</evidence>
<dbReference type="NCBIfam" id="TIGR00191">
    <property type="entry name" value="thrB"/>
    <property type="match status" value="1"/>
</dbReference>
<accession>A0AAU9LLD3</accession>
<dbReference type="HAMAP" id="MF_00384">
    <property type="entry name" value="Homoser_kinase"/>
    <property type="match status" value="1"/>
</dbReference>
<feature type="domain" description="GHMP kinase N-terminal" evidence="12">
    <location>
        <begin position="141"/>
        <end position="221"/>
    </location>
</feature>
<evidence type="ECO:0000256" key="5">
    <source>
        <dbReference type="ARBA" id="ARBA00022605"/>
    </source>
</evidence>
<evidence type="ECO:0000256" key="7">
    <source>
        <dbReference type="ARBA" id="ARBA00022697"/>
    </source>
</evidence>